<dbReference type="InterPro" id="IPR013520">
    <property type="entry name" value="Ribonucl_H"/>
</dbReference>
<dbReference type="RefSeq" id="WP_243013038.1">
    <property type="nucleotide sequence ID" value="NZ_JALGAR010000006.1"/>
</dbReference>
<dbReference type="Gene3D" id="3.30.420.10">
    <property type="entry name" value="Ribonuclease H-like superfamily/Ribonuclease H"/>
    <property type="match status" value="1"/>
</dbReference>
<dbReference type="SUPFAM" id="SSF53098">
    <property type="entry name" value="Ribonuclease H-like"/>
    <property type="match status" value="1"/>
</dbReference>
<dbReference type="GO" id="GO:0004527">
    <property type="term" value="F:exonuclease activity"/>
    <property type="evidence" value="ECO:0007669"/>
    <property type="project" value="UniProtKB-ARBA"/>
</dbReference>
<dbReference type="InterPro" id="IPR012337">
    <property type="entry name" value="RNaseH-like_sf"/>
</dbReference>
<gene>
    <name evidence="2" type="primary">orn</name>
    <name evidence="2" type="ORF">MQH31_17220</name>
</gene>
<keyword evidence="3" id="KW-1185">Reference proteome</keyword>
<reference evidence="2" key="1">
    <citation type="submission" date="2022-03" db="EMBL/GenBank/DDBJ databases">
        <title>Cryobacterium sp. nov. strain ZS14-85, isolated from Antarctic soil.</title>
        <authorList>
            <person name="Li J."/>
            <person name="Niu G."/>
        </authorList>
    </citation>
    <scope>NUCLEOTIDE SEQUENCE</scope>
    <source>
        <strain evidence="2">ZS14-85</strain>
    </source>
</reference>
<proteinExistence type="predicted"/>
<dbReference type="EMBL" id="JALGAR010000006">
    <property type="protein sequence ID" value="MCI4659546.1"/>
    <property type="molecule type" value="Genomic_DNA"/>
</dbReference>
<name>A0AA41QXM7_9MICO</name>
<dbReference type="InterPro" id="IPR036397">
    <property type="entry name" value="RNaseH_sf"/>
</dbReference>
<feature type="domain" description="Exonuclease" evidence="1">
    <location>
        <begin position="7"/>
        <end position="182"/>
    </location>
</feature>
<evidence type="ECO:0000313" key="2">
    <source>
        <dbReference type="EMBL" id="MCI4659546.1"/>
    </source>
</evidence>
<evidence type="ECO:0000313" key="3">
    <source>
        <dbReference type="Proteomes" id="UP001165341"/>
    </source>
</evidence>
<evidence type="ECO:0000259" key="1">
    <source>
        <dbReference type="Pfam" id="PF00929"/>
    </source>
</evidence>
<dbReference type="Pfam" id="PF00929">
    <property type="entry name" value="RNase_T"/>
    <property type="match status" value="1"/>
</dbReference>
<dbReference type="GO" id="GO:0003676">
    <property type="term" value="F:nucleic acid binding"/>
    <property type="evidence" value="ECO:0007669"/>
    <property type="project" value="InterPro"/>
</dbReference>
<accession>A0AA41QXM7</accession>
<sequence length="199" mass="22105">MLTPVPVDLETTGRDVSTHVILEFAMLLVTPELEFVADFGSRVLHASEEQLAQMNDFVTNMHTGTGLVDLVRASTLTVEQLDLEVTQWLASHGHHAHDDPRDRTAIILGSSCRLDLNFIEAQMPLLTTVLHYRMLDISGTREALLMWQPEMVAPGPFVIQPDEHGVMPIAHRAASDIRWSLEEARGLRASVAHSALIPF</sequence>
<comment type="caution">
    <text evidence="2">The sequence shown here is derived from an EMBL/GenBank/DDBJ whole genome shotgun (WGS) entry which is preliminary data.</text>
</comment>
<dbReference type="EC" id="3.1.-.-" evidence="2"/>
<organism evidence="2 3">
    <name type="scientific">Cryobacterium zhongshanensis</name>
    <dbReference type="NCBI Taxonomy" id="2928153"/>
    <lineage>
        <taxon>Bacteria</taxon>
        <taxon>Bacillati</taxon>
        <taxon>Actinomycetota</taxon>
        <taxon>Actinomycetes</taxon>
        <taxon>Micrococcales</taxon>
        <taxon>Microbacteriaceae</taxon>
        <taxon>Cryobacterium</taxon>
    </lineage>
</organism>
<keyword evidence="2" id="KW-0378">Hydrolase</keyword>
<dbReference type="AlphaFoldDB" id="A0AA41QXM7"/>
<dbReference type="NCBIfam" id="NF003765">
    <property type="entry name" value="PRK05359.1"/>
    <property type="match status" value="1"/>
</dbReference>
<dbReference type="Proteomes" id="UP001165341">
    <property type="component" value="Unassembled WGS sequence"/>
</dbReference>
<protein>
    <submittedName>
        <fullName evidence="2">Oligoribonuclease</fullName>
        <ecNumber evidence="2">3.1.-.-</ecNumber>
    </submittedName>
</protein>